<protein>
    <recommendedName>
        <fullName evidence="4">Inner membrane transmembrane protein</fullName>
    </recommendedName>
</protein>
<keyword evidence="2" id="KW-1133">Transmembrane helix</keyword>
<feature type="transmembrane region" description="Helical" evidence="2">
    <location>
        <begin position="111"/>
        <end position="130"/>
    </location>
</feature>
<reference evidence="3" key="1">
    <citation type="submission" date="2016-10" db="EMBL/GenBank/DDBJ databases">
        <title>Sequence of Gallionella enrichment culture.</title>
        <authorList>
            <person name="Poehlein A."/>
            <person name="Muehling M."/>
            <person name="Daniel R."/>
        </authorList>
    </citation>
    <scope>NUCLEOTIDE SEQUENCE</scope>
</reference>
<dbReference type="AlphaFoldDB" id="A0A1J5R4B1"/>
<comment type="caution">
    <text evidence="3">The sequence shown here is derived from an EMBL/GenBank/DDBJ whole genome shotgun (WGS) entry which is preliminary data.</text>
</comment>
<organism evidence="3">
    <name type="scientific">mine drainage metagenome</name>
    <dbReference type="NCBI Taxonomy" id="410659"/>
    <lineage>
        <taxon>unclassified sequences</taxon>
        <taxon>metagenomes</taxon>
        <taxon>ecological metagenomes</taxon>
    </lineage>
</organism>
<feature type="transmembrane region" description="Helical" evidence="2">
    <location>
        <begin position="84"/>
        <end position="104"/>
    </location>
</feature>
<feature type="transmembrane region" description="Helical" evidence="2">
    <location>
        <begin position="365"/>
        <end position="388"/>
    </location>
</feature>
<evidence type="ECO:0000256" key="2">
    <source>
        <dbReference type="SAM" id="Phobius"/>
    </source>
</evidence>
<feature type="transmembrane region" description="Helical" evidence="2">
    <location>
        <begin position="440"/>
        <end position="460"/>
    </location>
</feature>
<feature type="transmembrane region" description="Helical" evidence="2">
    <location>
        <begin position="202"/>
        <end position="235"/>
    </location>
</feature>
<feature type="transmembrane region" description="Helical" evidence="2">
    <location>
        <begin position="280"/>
        <end position="300"/>
    </location>
</feature>
<accession>A0A1J5R4B1</accession>
<keyword evidence="2" id="KW-0812">Transmembrane</keyword>
<feature type="transmembrane region" description="Helical" evidence="2">
    <location>
        <begin position="247"/>
        <end position="268"/>
    </location>
</feature>
<gene>
    <name evidence="3" type="ORF">GALL_277940</name>
</gene>
<keyword evidence="2" id="KW-0472">Membrane</keyword>
<name>A0A1J5R4B1_9ZZZZ</name>
<sequence length="587" mass="62448">MTTPHTTPGQARLPARPVVSAAAVARLPRWPLWLLCAAYALPGFFGRDPWKGDGLPFGVMWQIAAGHSTWLQPSIYGHPVGGGWLPYWLGAASIDLFGPWLGAITSSRLPFIALLALALMQTWYAAYHFALRDAAQPVQPAFATPISVKGYARAIADGALLTLVACLGLLGRGHETLPELAQLAGYSALLLGLSLVPTKPRASALALGSGLLVLASSGAPWLALFAALLIAALISSQREAAPRFAPALAVASGLAFAMAILAVVHGSAVAQWPGFASIQHFFGTFAWFVWPAWPLAALAVWRWRESAGEWHVLAPLGLLLLACLAALLAARNVSTLVLALPPAAALAALALPVMRRGSLAALDWFSLLFFSLLALVIWVLWLAMLTGFPAKPAANIARLAPGFVAHFSWLPTLVALLATLSWAAVVAWRAGRHRHPLWKGMVLSAGGVTLVWVLVGTLWMPVLDYASTYRLLGRQLAAALRKHSGPEAEAAGTCVTPVGLSLTQQALLGYWSQARFGSKTHGQQCGFVLVLPSRAGTRSAPADAQPQSHAEASAQRQAERGTRLWSGHRPGEPQERFSLYRRATTAP</sequence>
<feature type="transmembrane region" description="Helical" evidence="2">
    <location>
        <begin position="408"/>
        <end position="428"/>
    </location>
</feature>
<feature type="transmembrane region" description="Helical" evidence="2">
    <location>
        <begin position="312"/>
        <end position="330"/>
    </location>
</feature>
<feature type="region of interest" description="Disordered" evidence="1">
    <location>
        <begin position="538"/>
        <end position="587"/>
    </location>
</feature>
<evidence type="ECO:0008006" key="4">
    <source>
        <dbReference type="Google" id="ProtNLM"/>
    </source>
</evidence>
<evidence type="ECO:0000313" key="3">
    <source>
        <dbReference type="EMBL" id="OIQ90282.1"/>
    </source>
</evidence>
<feature type="compositionally biased region" description="Polar residues" evidence="1">
    <location>
        <begin position="545"/>
        <end position="556"/>
    </location>
</feature>
<feature type="transmembrane region" description="Helical" evidence="2">
    <location>
        <begin position="150"/>
        <end position="170"/>
    </location>
</feature>
<feature type="transmembrane region" description="Helical" evidence="2">
    <location>
        <begin position="177"/>
        <end position="196"/>
    </location>
</feature>
<feature type="transmembrane region" description="Helical" evidence="2">
    <location>
        <begin position="336"/>
        <end position="353"/>
    </location>
</feature>
<evidence type="ECO:0000256" key="1">
    <source>
        <dbReference type="SAM" id="MobiDB-lite"/>
    </source>
</evidence>
<dbReference type="EMBL" id="MLJW01000297">
    <property type="protein sequence ID" value="OIQ90282.1"/>
    <property type="molecule type" value="Genomic_DNA"/>
</dbReference>
<proteinExistence type="predicted"/>